<dbReference type="PROSITE" id="PS00202">
    <property type="entry name" value="RUBREDOXIN"/>
    <property type="match status" value="1"/>
</dbReference>
<dbReference type="PRINTS" id="PR00163">
    <property type="entry name" value="RUBREDOXIN"/>
</dbReference>
<name>A0A554X5B6_9BURK</name>
<dbReference type="GO" id="GO:0043448">
    <property type="term" value="P:alkane catabolic process"/>
    <property type="evidence" value="ECO:0007669"/>
    <property type="project" value="TreeGrafter"/>
</dbReference>
<evidence type="ECO:0000259" key="7">
    <source>
        <dbReference type="PROSITE" id="PS50903"/>
    </source>
</evidence>
<dbReference type="Pfam" id="PF00301">
    <property type="entry name" value="Rubredoxin"/>
    <property type="match status" value="1"/>
</dbReference>
<keyword evidence="5 6" id="KW-0408">Iron</keyword>
<dbReference type="OrthoDB" id="9800607at2"/>
<dbReference type="PANTHER" id="PTHR47627">
    <property type="entry name" value="RUBREDOXIN"/>
    <property type="match status" value="1"/>
</dbReference>
<organism evidence="8 9">
    <name type="scientific">Tepidimonas thermarum</name>
    <dbReference type="NCBI Taxonomy" id="335431"/>
    <lineage>
        <taxon>Bacteria</taxon>
        <taxon>Pseudomonadati</taxon>
        <taxon>Pseudomonadota</taxon>
        <taxon>Betaproteobacteria</taxon>
        <taxon>Burkholderiales</taxon>
        <taxon>Tepidimonas</taxon>
    </lineage>
</organism>
<feature type="domain" description="Rubredoxin-like" evidence="7">
    <location>
        <begin position="24"/>
        <end position="75"/>
    </location>
</feature>
<keyword evidence="4 6" id="KW-0249">Electron transport</keyword>
<evidence type="ECO:0000256" key="2">
    <source>
        <dbReference type="ARBA" id="ARBA00022448"/>
    </source>
</evidence>
<protein>
    <recommendedName>
        <fullName evidence="6">Rubredoxin</fullName>
    </recommendedName>
</protein>
<evidence type="ECO:0000256" key="1">
    <source>
        <dbReference type="ARBA" id="ARBA00001965"/>
    </source>
</evidence>
<dbReference type="EMBL" id="VJOL01000008">
    <property type="protein sequence ID" value="TSE31031.1"/>
    <property type="molecule type" value="Genomic_DNA"/>
</dbReference>
<comment type="caution">
    <text evidence="8">The sequence shown here is derived from an EMBL/GenBank/DDBJ whole genome shotgun (WGS) entry which is preliminary data.</text>
</comment>
<gene>
    <name evidence="8" type="primary">hrb</name>
    <name evidence="8" type="ORF">Tther_00740</name>
</gene>
<comment type="similarity">
    <text evidence="6">Belongs to the rubredoxin family.</text>
</comment>
<dbReference type="PANTHER" id="PTHR47627:SF1">
    <property type="entry name" value="RUBREDOXIN-1-RELATED"/>
    <property type="match status" value="1"/>
</dbReference>
<evidence type="ECO:0000313" key="9">
    <source>
        <dbReference type="Proteomes" id="UP000318542"/>
    </source>
</evidence>
<sequence length="76" mass="8725">MSSGDRFDGFEGSYLGKRELLRPDSRLECKICWWVYDPAVGDPQWQIPPGTPFAELPPHWRCPNCDGLAEQFLLLD</sequence>
<evidence type="ECO:0000256" key="5">
    <source>
        <dbReference type="ARBA" id="ARBA00023004"/>
    </source>
</evidence>
<dbReference type="GO" id="GO:0009055">
    <property type="term" value="F:electron transfer activity"/>
    <property type="evidence" value="ECO:0007669"/>
    <property type="project" value="TreeGrafter"/>
</dbReference>
<dbReference type="PROSITE" id="PS50903">
    <property type="entry name" value="RUBREDOXIN_LIKE"/>
    <property type="match status" value="1"/>
</dbReference>
<evidence type="ECO:0000256" key="4">
    <source>
        <dbReference type="ARBA" id="ARBA00022982"/>
    </source>
</evidence>
<evidence type="ECO:0000256" key="3">
    <source>
        <dbReference type="ARBA" id="ARBA00022723"/>
    </source>
</evidence>
<proteinExistence type="inferred from homology"/>
<dbReference type="GO" id="GO:0005506">
    <property type="term" value="F:iron ion binding"/>
    <property type="evidence" value="ECO:0007669"/>
    <property type="project" value="UniProtKB-UniRule"/>
</dbReference>
<comment type="cofactor">
    <cofactor evidence="1 6">
        <name>Fe(3+)</name>
        <dbReference type="ChEBI" id="CHEBI:29034"/>
    </cofactor>
</comment>
<dbReference type="RefSeq" id="WP_143901055.1">
    <property type="nucleotide sequence ID" value="NZ_VJOL01000008.1"/>
</dbReference>
<dbReference type="InterPro" id="IPR024934">
    <property type="entry name" value="Rubredoxin-like_dom"/>
</dbReference>
<evidence type="ECO:0000256" key="6">
    <source>
        <dbReference type="RuleBase" id="RU003820"/>
    </source>
</evidence>
<reference evidence="8 9" key="1">
    <citation type="submission" date="2019-07" db="EMBL/GenBank/DDBJ databases">
        <title>Tepidimonas thermarum AA-1 draft genome.</title>
        <authorList>
            <person name="Da Costa M.S."/>
            <person name="Froufe H.J.C."/>
            <person name="Egas C."/>
            <person name="Albuquerque L."/>
        </authorList>
    </citation>
    <scope>NUCLEOTIDE SEQUENCE [LARGE SCALE GENOMIC DNA]</scope>
    <source>
        <strain evidence="8 9">AA-1</strain>
    </source>
</reference>
<dbReference type="Gene3D" id="2.20.28.10">
    <property type="match status" value="1"/>
</dbReference>
<keyword evidence="9" id="KW-1185">Reference proteome</keyword>
<evidence type="ECO:0000313" key="8">
    <source>
        <dbReference type="EMBL" id="TSE31031.1"/>
    </source>
</evidence>
<keyword evidence="2" id="KW-0813">Transport</keyword>
<dbReference type="InterPro" id="IPR050526">
    <property type="entry name" value="Rubredoxin_ET"/>
</dbReference>
<dbReference type="InterPro" id="IPR018527">
    <property type="entry name" value="Rubredoxin_Fe_BS"/>
</dbReference>
<dbReference type="AlphaFoldDB" id="A0A554X5B6"/>
<dbReference type="InterPro" id="IPR024935">
    <property type="entry name" value="Rubredoxin_dom"/>
</dbReference>
<dbReference type="SUPFAM" id="SSF57802">
    <property type="entry name" value="Rubredoxin-like"/>
    <property type="match status" value="1"/>
</dbReference>
<accession>A0A554X5B6</accession>
<dbReference type="CDD" id="cd00730">
    <property type="entry name" value="rubredoxin"/>
    <property type="match status" value="1"/>
</dbReference>
<dbReference type="Proteomes" id="UP000318542">
    <property type="component" value="Unassembled WGS sequence"/>
</dbReference>
<keyword evidence="3 6" id="KW-0479">Metal-binding</keyword>